<accession>A0A9W4DT39</accession>
<dbReference type="EMBL" id="CAJSLV010000059">
    <property type="protein sequence ID" value="CAG6395080.1"/>
    <property type="molecule type" value="Genomic_DNA"/>
</dbReference>
<gene>
    <name evidence="2" type="ORF">SCOCK_30313</name>
</gene>
<reference evidence="2" key="1">
    <citation type="submission" date="2021-05" db="EMBL/GenBank/DDBJ databases">
        <authorList>
            <person name="Arsene-Ploetze F."/>
        </authorList>
    </citation>
    <scope>NUCLEOTIDE SEQUENCE</scope>
    <source>
        <strain evidence="2">DSM 42138</strain>
    </source>
</reference>
<dbReference type="AlphaFoldDB" id="A0A9W4DT39"/>
<dbReference type="Proteomes" id="UP001152519">
    <property type="component" value="Unassembled WGS sequence"/>
</dbReference>
<evidence type="ECO:0000313" key="2">
    <source>
        <dbReference type="EMBL" id="CAG6395080.1"/>
    </source>
</evidence>
<evidence type="ECO:0000256" key="1">
    <source>
        <dbReference type="SAM" id="MobiDB-lite"/>
    </source>
</evidence>
<comment type="caution">
    <text evidence="2">The sequence shown here is derived from an EMBL/GenBank/DDBJ whole genome shotgun (WGS) entry which is preliminary data.</text>
</comment>
<evidence type="ECO:0000313" key="3">
    <source>
        <dbReference type="Proteomes" id="UP001152519"/>
    </source>
</evidence>
<name>A0A9W4DT39_9ACTN</name>
<evidence type="ECO:0008006" key="4">
    <source>
        <dbReference type="Google" id="ProtNLM"/>
    </source>
</evidence>
<keyword evidence="3" id="KW-1185">Reference proteome</keyword>
<sequence>MIKRAGFYQETSGPDAAGDAPSLRDAVRDTGPWDEDSVIAYLESALDVYSTMGAERDALTGDTWIAGAGSLLTDGTWIWPIDLAHYVRRHHAALAPEFLEHIRALSYTVPLVDDERAKEIFLAEFPNTAPGPVTTPDGFFTWYLPKLTDTRARRLLGDLAKAGLSAVHPLTHSLFGFRETPTGARKPLPLIAGDEALAADLAEEAYSRVEFTCWKGYDQSLTGIVRRTDESTQSITLTLTDLPVPDREPTLAMLASLPDRDPAGCLGFVVDLAGATAAEDWDSVLTGAGGPITVWPDTVGILRERVPEHPELSAGRRTPHGPLDVFHRP</sequence>
<feature type="region of interest" description="Disordered" evidence="1">
    <location>
        <begin position="307"/>
        <end position="329"/>
    </location>
</feature>
<dbReference type="RefSeq" id="WP_251491974.1">
    <property type="nucleotide sequence ID" value="NZ_CAJSLV010000059.1"/>
</dbReference>
<feature type="region of interest" description="Disordered" evidence="1">
    <location>
        <begin position="1"/>
        <end position="24"/>
    </location>
</feature>
<organism evidence="2 3">
    <name type="scientific">Actinacidiphila cocklensis</name>
    <dbReference type="NCBI Taxonomy" id="887465"/>
    <lineage>
        <taxon>Bacteria</taxon>
        <taxon>Bacillati</taxon>
        <taxon>Actinomycetota</taxon>
        <taxon>Actinomycetes</taxon>
        <taxon>Kitasatosporales</taxon>
        <taxon>Streptomycetaceae</taxon>
        <taxon>Actinacidiphila</taxon>
    </lineage>
</organism>
<protein>
    <recommendedName>
        <fullName evidence="4">DUF3396 domain-containing protein</fullName>
    </recommendedName>
</protein>
<proteinExistence type="predicted"/>